<gene>
    <name evidence="1" type="ORF">NM686_003525</name>
</gene>
<dbReference type="RefSeq" id="WP_255186506.1">
    <property type="nucleotide sequence ID" value="NZ_CP113517.1"/>
</dbReference>
<proteinExistence type="predicted"/>
<evidence type="ECO:0000313" key="1">
    <source>
        <dbReference type="EMBL" id="WAR45597.1"/>
    </source>
</evidence>
<dbReference type="InterPro" id="IPR025522">
    <property type="entry name" value="DUF4410"/>
</dbReference>
<name>A0ABY7GM59_9GAMM</name>
<dbReference type="Pfam" id="PF14366">
    <property type="entry name" value="DUF4410"/>
    <property type="match status" value="1"/>
</dbReference>
<evidence type="ECO:0000313" key="2">
    <source>
        <dbReference type="Proteomes" id="UP001162780"/>
    </source>
</evidence>
<protein>
    <submittedName>
        <fullName evidence="1">DUF4410 domain-containing protein</fullName>
    </submittedName>
</protein>
<keyword evidence="2" id="KW-1185">Reference proteome</keyword>
<reference evidence="1" key="1">
    <citation type="submission" date="2022-11" db="EMBL/GenBank/DDBJ databases">
        <title>Methylomonas rapida sp. nov., Carotenoid-Producing Obligate Methanotrophs with High Growth Characteristics and Biotechnological Potential.</title>
        <authorList>
            <person name="Tikhonova E.N."/>
            <person name="Suleimanov R.Z."/>
            <person name="Miroshnikov K."/>
            <person name="Oshkin I.Y."/>
            <person name="Belova S.E."/>
            <person name="Danilova O.V."/>
            <person name="Ashikhmin A."/>
            <person name="Konopkin A."/>
            <person name="But S.Y."/>
            <person name="Khmelenina V.N."/>
            <person name="Kuznetsov N."/>
            <person name="Pimenov N.V."/>
            <person name="Dedysh S.N."/>
        </authorList>
    </citation>
    <scope>NUCLEOTIDE SEQUENCE</scope>
    <source>
        <strain evidence="1">MP1</strain>
    </source>
</reference>
<dbReference type="EMBL" id="CP113517">
    <property type="protein sequence ID" value="WAR45597.1"/>
    <property type="molecule type" value="Genomic_DNA"/>
</dbReference>
<dbReference type="Proteomes" id="UP001162780">
    <property type="component" value="Chromosome"/>
</dbReference>
<accession>A0ABY7GM59</accession>
<organism evidence="1 2">
    <name type="scientific">Methylomonas rapida</name>
    <dbReference type="NCBI Taxonomy" id="2963939"/>
    <lineage>
        <taxon>Bacteria</taxon>
        <taxon>Pseudomonadati</taxon>
        <taxon>Pseudomonadota</taxon>
        <taxon>Gammaproteobacteria</taxon>
        <taxon>Methylococcales</taxon>
        <taxon>Methylococcaceae</taxon>
        <taxon>Methylomonas</taxon>
    </lineage>
</organism>
<sequence length="242" mass="26512">MHWLVGGLVLTCATLGCQTHSASDKALGAVEIRNEQLKAPWPDARPTIVYVCDFSLDAANFKENQGIGDRLPGQRLQRLEQHLPLSMANSDPGQQVEKIVAEMSQNLIKSLKDKGFMAERLANPNISLLPRAGWLLQGVFTEVDEGNRLKRATIGFGQGATHMEVQIAVSDLASANPREPFIVFGTVKDPKKMPGAIVSMNPYVAAAKFVMEKNATEKDIKKTAEQIVEEMLKNFASASKPR</sequence>